<feature type="region of interest" description="Disordered" evidence="1">
    <location>
        <begin position="195"/>
        <end position="263"/>
    </location>
</feature>
<dbReference type="EMBL" id="CAJVCH010039732">
    <property type="protein sequence ID" value="CAG7716606.1"/>
    <property type="molecule type" value="Genomic_DNA"/>
</dbReference>
<sequence>KPRTSQFEFTHTMKISIPIGVVSALIIVSIIIVTVRVYCSRKRNRERRRREKASTPLKMDPPDGCDSDEKNPDVIPLDSDEVEYYRKRQQHISTIDTSPARVTSGGLAGSYCTLRNGGIPLQDLNNIGTRPKYMGGQETGYGTGFVGCPTLPRGHHHGHHGTLTMETGHVSMEWPSYQGAAGISRRQTSAAIASTSNLQTQTPSSQTSLLSHQPQQQQQQQHQHVHQQQQTLVQTQQMHHPTNARLSSFRPPPGSQSQAGMPYDMSPLLQIPVLDEESDLTEMPLMSDKIESTV</sequence>
<evidence type="ECO:0000256" key="2">
    <source>
        <dbReference type="SAM" id="Phobius"/>
    </source>
</evidence>
<gene>
    <name evidence="3" type="ORF">AFUS01_LOCUS6105</name>
</gene>
<keyword evidence="2" id="KW-1133">Transmembrane helix</keyword>
<name>A0A8J2JBQ0_9HEXA</name>
<reference evidence="3" key="1">
    <citation type="submission" date="2021-06" db="EMBL/GenBank/DDBJ databases">
        <authorList>
            <person name="Hodson N. C."/>
            <person name="Mongue J. A."/>
            <person name="Jaron S. K."/>
        </authorList>
    </citation>
    <scope>NUCLEOTIDE SEQUENCE</scope>
</reference>
<protein>
    <submittedName>
        <fullName evidence="3">Uncharacterized protein</fullName>
    </submittedName>
</protein>
<feature type="region of interest" description="Disordered" evidence="1">
    <location>
        <begin position="43"/>
        <end position="72"/>
    </location>
</feature>
<evidence type="ECO:0000313" key="3">
    <source>
        <dbReference type="EMBL" id="CAG7716606.1"/>
    </source>
</evidence>
<organism evidence="3 4">
    <name type="scientific">Allacma fusca</name>
    <dbReference type="NCBI Taxonomy" id="39272"/>
    <lineage>
        <taxon>Eukaryota</taxon>
        <taxon>Metazoa</taxon>
        <taxon>Ecdysozoa</taxon>
        <taxon>Arthropoda</taxon>
        <taxon>Hexapoda</taxon>
        <taxon>Collembola</taxon>
        <taxon>Symphypleona</taxon>
        <taxon>Sminthuridae</taxon>
        <taxon>Allacma</taxon>
    </lineage>
</organism>
<accession>A0A8J2JBQ0</accession>
<feature type="compositionally biased region" description="Low complexity" evidence="1">
    <location>
        <begin position="198"/>
        <end position="237"/>
    </location>
</feature>
<evidence type="ECO:0000313" key="4">
    <source>
        <dbReference type="Proteomes" id="UP000708208"/>
    </source>
</evidence>
<keyword evidence="4" id="KW-1185">Reference proteome</keyword>
<feature type="transmembrane region" description="Helical" evidence="2">
    <location>
        <begin position="15"/>
        <end position="39"/>
    </location>
</feature>
<comment type="caution">
    <text evidence="3">The sequence shown here is derived from an EMBL/GenBank/DDBJ whole genome shotgun (WGS) entry which is preliminary data.</text>
</comment>
<dbReference type="Proteomes" id="UP000708208">
    <property type="component" value="Unassembled WGS sequence"/>
</dbReference>
<evidence type="ECO:0000256" key="1">
    <source>
        <dbReference type="SAM" id="MobiDB-lite"/>
    </source>
</evidence>
<proteinExistence type="predicted"/>
<feature type="non-terminal residue" evidence="3">
    <location>
        <position position="1"/>
    </location>
</feature>
<dbReference type="OrthoDB" id="6431884at2759"/>
<keyword evidence="2" id="KW-0472">Membrane</keyword>
<keyword evidence="2" id="KW-0812">Transmembrane</keyword>
<dbReference type="AlphaFoldDB" id="A0A8J2JBQ0"/>